<evidence type="ECO:0000313" key="3">
    <source>
        <dbReference type="Proteomes" id="UP000887566"/>
    </source>
</evidence>
<reference evidence="4" key="1">
    <citation type="submission" date="2022-11" db="UniProtKB">
        <authorList>
            <consortium name="WormBaseParasite"/>
        </authorList>
    </citation>
    <scope>IDENTIFICATION</scope>
</reference>
<accession>A0A914WMB2</accession>
<organism evidence="3 4">
    <name type="scientific">Plectus sambesii</name>
    <dbReference type="NCBI Taxonomy" id="2011161"/>
    <lineage>
        <taxon>Eukaryota</taxon>
        <taxon>Metazoa</taxon>
        <taxon>Ecdysozoa</taxon>
        <taxon>Nematoda</taxon>
        <taxon>Chromadorea</taxon>
        <taxon>Plectida</taxon>
        <taxon>Plectina</taxon>
        <taxon>Plectoidea</taxon>
        <taxon>Plectidae</taxon>
        <taxon>Plectus</taxon>
    </lineage>
</organism>
<dbReference type="WBParaSite" id="PSAMB.scaffold4717size13762.g25026.t1">
    <property type="protein sequence ID" value="PSAMB.scaffold4717size13762.g25026.t1"/>
    <property type="gene ID" value="PSAMB.scaffold4717size13762.g25026"/>
</dbReference>
<sequence length="155" mass="16498">MMLRNGFVIVAFLATAVTAYSDEEYAAYALLRLIIALAINGLMAAIGYYAFDFQKVGVVLIMCFGCWGCCCACCMDSRTVVKQKANQRQAWIVVQQQYGSSANPTIVTQPGVIVGQCAETSLNVAAPSTNIDSSQFADLPPSYDAAVGAASLEKS</sequence>
<keyword evidence="1" id="KW-0472">Membrane</keyword>
<evidence type="ECO:0000256" key="2">
    <source>
        <dbReference type="SAM" id="SignalP"/>
    </source>
</evidence>
<feature type="chain" id="PRO_5037242280" evidence="2">
    <location>
        <begin position="22"/>
        <end position="155"/>
    </location>
</feature>
<proteinExistence type="predicted"/>
<dbReference type="Proteomes" id="UP000887566">
    <property type="component" value="Unplaced"/>
</dbReference>
<evidence type="ECO:0000256" key="1">
    <source>
        <dbReference type="SAM" id="Phobius"/>
    </source>
</evidence>
<protein>
    <submittedName>
        <fullName evidence="4">Uncharacterized protein</fullName>
    </submittedName>
</protein>
<name>A0A914WMB2_9BILA</name>
<keyword evidence="1" id="KW-1133">Transmembrane helix</keyword>
<keyword evidence="2" id="KW-0732">Signal</keyword>
<keyword evidence="1" id="KW-0812">Transmembrane</keyword>
<dbReference type="AlphaFoldDB" id="A0A914WMB2"/>
<feature type="transmembrane region" description="Helical" evidence="1">
    <location>
        <begin position="29"/>
        <end position="51"/>
    </location>
</feature>
<evidence type="ECO:0000313" key="4">
    <source>
        <dbReference type="WBParaSite" id="PSAMB.scaffold4717size13762.g25026.t1"/>
    </source>
</evidence>
<keyword evidence="3" id="KW-1185">Reference proteome</keyword>
<feature type="signal peptide" evidence="2">
    <location>
        <begin position="1"/>
        <end position="21"/>
    </location>
</feature>